<dbReference type="EMBL" id="AP027142">
    <property type="protein sequence ID" value="BDV32879.1"/>
    <property type="molecule type" value="Genomic_DNA"/>
</dbReference>
<organism evidence="1 2">
    <name type="scientific">Methylocystis iwaonis</name>
    <dbReference type="NCBI Taxonomy" id="2885079"/>
    <lineage>
        <taxon>Bacteria</taxon>
        <taxon>Pseudomonadati</taxon>
        <taxon>Pseudomonadota</taxon>
        <taxon>Alphaproteobacteria</taxon>
        <taxon>Hyphomicrobiales</taxon>
        <taxon>Methylocystaceae</taxon>
        <taxon>Methylocystis</taxon>
    </lineage>
</organism>
<accession>A0ABM8E4T0</accession>
<protein>
    <submittedName>
        <fullName evidence="1">Uncharacterized protein</fullName>
    </submittedName>
</protein>
<gene>
    <name evidence="1" type="ORF">SS37A_04080</name>
</gene>
<sequence>MSESFSLVVDRHHAFGVLATLRLAAQPARRFTLQEAAIVARALKAVAQGASDERQIFMSPIASDHDFEASVEQDGIVVRAEGCAEARLAWPETLALAEQLRQASSG</sequence>
<proteinExistence type="predicted"/>
<keyword evidence="2" id="KW-1185">Reference proteome</keyword>
<dbReference type="Proteomes" id="UP001317629">
    <property type="component" value="Chromosome"/>
</dbReference>
<name>A0ABM8E4T0_9HYPH</name>
<reference evidence="1 2" key="1">
    <citation type="journal article" date="2023" name="Int. J. Syst. Evol. Microbiol.">
        <title>Methylocystis iwaonis sp. nov., a type II methane-oxidizing bacterium from surface soil of a rice paddy field in Japan, and emended description of the genus Methylocystis (ex Whittenbury et al. 1970) Bowman et al. 1993.</title>
        <authorList>
            <person name="Kaise H."/>
            <person name="Sawadogo J.B."/>
            <person name="Alam M.S."/>
            <person name="Ueno C."/>
            <person name="Dianou D."/>
            <person name="Shinjo R."/>
            <person name="Asakawa S."/>
        </authorList>
    </citation>
    <scope>NUCLEOTIDE SEQUENCE [LARGE SCALE GENOMIC DNA]</scope>
    <source>
        <strain evidence="1 2">SS37A-Re</strain>
    </source>
</reference>
<evidence type="ECO:0000313" key="1">
    <source>
        <dbReference type="EMBL" id="BDV32879.1"/>
    </source>
</evidence>
<dbReference type="RefSeq" id="WP_281930120.1">
    <property type="nucleotide sequence ID" value="NZ_AP027142.1"/>
</dbReference>
<evidence type="ECO:0000313" key="2">
    <source>
        <dbReference type="Proteomes" id="UP001317629"/>
    </source>
</evidence>